<evidence type="ECO:0000256" key="4">
    <source>
        <dbReference type="ARBA" id="ARBA00020824"/>
    </source>
</evidence>
<evidence type="ECO:0000313" key="14">
    <source>
        <dbReference type="EMBL" id="KAF9473948.1"/>
    </source>
</evidence>
<evidence type="ECO:0000256" key="2">
    <source>
        <dbReference type="ARBA" id="ARBA00007904"/>
    </source>
</evidence>
<feature type="chain" id="PRO_5040124693" description="ER membrane protein complex subunit 1" evidence="11">
    <location>
        <begin position="20"/>
        <end position="1022"/>
    </location>
</feature>
<evidence type="ECO:0000256" key="5">
    <source>
        <dbReference type="ARBA" id="ARBA00022692"/>
    </source>
</evidence>
<dbReference type="SUPFAM" id="SSF50998">
    <property type="entry name" value="Quinoprotein alcohol dehydrogenase-like"/>
    <property type="match status" value="1"/>
</dbReference>
<reference evidence="14" key="1">
    <citation type="submission" date="2020-11" db="EMBL/GenBank/DDBJ databases">
        <authorList>
            <consortium name="DOE Joint Genome Institute"/>
            <person name="Ahrendt S."/>
            <person name="Riley R."/>
            <person name="Andreopoulos W."/>
            <person name="Labutti K."/>
            <person name="Pangilinan J."/>
            <person name="Ruiz-Duenas F.J."/>
            <person name="Barrasa J.M."/>
            <person name="Sanchez-Garcia M."/>
            <person name="Camarero S."/>
            <person name="Miyauchi S."/>
            <person name="Serrano A."/>
            <person name="Linde D."/>
            <person name="Babiker R."/>
            <person name="Drula E."/>
            <person name="Ayuso-Fernandez I."/>
            <person name="Pacheco R."/>
            <person name="Padilla G."/>
            <person name="Ferreira P."/>
            <person name="Barriuso J."/>
            <person name="Kellner H."/>
            <person name="Castanera R."/>
            <person name="Alfaro M."/>
            <person name="Ramirez L."/>
            <person name="Pisabarro A.G."/>
            <person name="Kuo A."/>
            <person name="Tritt A."/>
            <person name="Lipzen A."/>
            <person name="He G."/>
            <person name="Yan M."/>
            <person name="Ng V."/>
            <person name="Cullen D."/>
            <person name="Martin F."/>
            <person name="Rosso M.-N."/>
            <person name="Henrissat B."/>
            <person name="Hibbett D."/>
            <person name="Martinez A.T."/>
            <person name="Grigoriev I.V."/>
        </authorList>
    </citation>
    <scope>NUCLEOTIDE SEQUENCE</scope>
    <source>
        <strain evidence="14">CIRM-BRFM 674</strain>
    </source>
</reference>
<dbReference type="OrthoDB" id="28092at2759"/>
<sequence>MRLLASAVSFLSLFAGTWALHESDVGVVDWHKHLVGVPLSGLVSAAPSFHRSGDKSLILTATANNVLAALEPEDGSVLWRYIFDPEDRIIGYFKGDNVVATLSAPGGATLRTFDTITGDLLLEKRMHAPETGALSEPAHFGKDVVFALNSTDLYVLTNGCTVTKLNGTTGEVMWSWSSEDRGTKVISSKLILTPDALYAVGVGQSTASYALHVRTLSPTTGELIKDNGISSSIIDPLTQLITLSSSDPSKPIVLWLDKGTLRYFALTPTLNEKPRLMKGAGFAQLVNLGLNHLGHAVITREDGSSFVVKVDEESGYPRSIWEYQDSLIRTKAKSDDHTDSTFAGGVDSLGRPFVARIFWSHKMGKGSADVFAGHLVEGQGLASGYFFPFDTINHGIIAHAALDSENPAGWTIHSRLLITTTTGSVQLWEQSGLKWAREESLATTVIAELVEIPEKVASEIGSGVGDGFIARLTRQIADAQDFPQYLFHFVKRFVTGSYASATDAALPTSSSPSEGMTRDTFGFRQIIVAATVYGKVFGLDSSNGDIVWSRVLGLGWAEEIGGMIQPVKLFVVKTVSDGGDPEVVLVGQRRASNSLVDTVVFHMNALTGADITGTSVDTAILEGQDIIQGPLVNGFLLNAEKRVVVLLDEFLQVYLYPDTPETREVFTAASPQLSFPLRGNVETRQRIIGHKIPPPDSNHRPVAYPIWSLTLPDGETVQALLPQAAHGPVASVGKVLGNRTTLYKYLNPRLFVALTAVPTRGVCGVYVADTAKGTVLYHAEVKATSSGKGAGSGCDVKAMLVENWLVYHYYENEVAGGTVGDTVGYRMVSVEFYEGQKTDQKIESSDLSPYSNDTLNFQILEKAYVFPYAITALVPTTTKFGITSKDIIVATANHRIQSFPRRVLDPRRPNRKVTSEEAEEYLFTYDPLLPNDPRRVLSHNYDVANVHHIITSPALLESTSLVFAYGLDMFLTRVAPSNTFDVLSENFNKAQLVITITGLLVAILITRPMVQRKKLREKWYQS</sequence>
<comment type="similarity">
    <text evidence="2">Belongs to the EMC1 family.</text>
</comment>
<feature type="domain" description="ER membrane protein complex subunit 1 C-terminal" evidence="12">
    <location>
        <begin position="802"/>
        <end position="1019"/>
    </location>
</feature>
<dbReference type="Gene3D" id="2.130.10.10">
    <property type="entry name" value="YVTN repeat-like/Quinoprotein amine dehydrogenase"/>
    <property type="match status" value="1"/>
</dbReference>
<evidence type="ECO:0000256" key="7">
    <source>
        <dbReference type="ARBA" id="ARBA00022824"/>
    </source>
</evidence>
<dbReference type="EMBL" id="MU155406">
    <property type="protein sequence ID" value="KAF9473948.1"/>
    <property type="molecule type" value="Genomic_DNA"/>
</dbReference>
<name>A0A9P6CVV9_9AGAR</name>
<keyword evidence="5" id="KW-0812">Transmembrane</keyword>
<comment type="caution">
    <text evidence="14">The sequence shown here is derived from an EMBL/GenBank/DDBJ whole genome shotgun (WGS) entry which is preliminary data.</text>
</comment>
<evidence type="ECO:0000259" key="13">
    <source>
        <dbReference type="Pfam" id="PF25293"/>
    </source>
</evidence>
<protein>
    <recommendedName>
        <fullName evidence="4">ER membrane protein complex subunit 1</fullName>
    </recommendedName>
</protein>
<dbReference type="InterPro" id="IPR011047">
    <property type="entry name" value="Quinoprotein_ADH-like_sf"/>
</dbReference>
<keyword evidence="7" id="KW-0256">Endoplasmic reticulum</keyword>
<dbReference type="PANTHER" id="PTHR21573:SF0">
    <property type="entry name" value="ER MEMBRANE PROTEIN COMPLEX SUBUNIT 1"/>
    <property type="match status" value="1"/>
</dbReference>
<accession>A0A9P6CVV9</accession>
<keyword evidence="6 11" id="KW-0732">Signal</keyword>
<dbReference type="GO" id="GO:0034975">
    <property type="term" value="P:protein folding in endoplasmic reticulum"/>
    <property type="evidence" value="ECO:0007669"/>
    <property type="project" value="TreeGrafter"/>
</dbReference>
<evidence type="ECO:0000256" key="9">
    <source>
        <dbReference type="ARBA" id="ARBA00023136"/>
    </source>
</evidence>
<evidence type="ECO:0000259" key="12">
    <source>
        <dbReference type="Pfam" id="PF07774"/>
    </source>
</evidence>
<keyword evidence="8" id="KW-1133">Transmembrane helix</keyword>
<evidence type="ECO:0000313" key="15">
    <source>
        <dbReference type="Proteomes" id="UP000807469"/>
    </source>
</evidence>
<dbReference type="InterPro" id="IPR058545">
    <property type="entry name" value="Beta-prop_EMC1_1st"/>
</dbReference>
<comment type="subcellular location">
    <subcellularLocation>
        <location evidence="1">Endoplasmic reticulum membrane</location>
        <topology evidence="1">Single-pass type I membrane protein</topology>
    </subcellularLocation>
</comment>
<evidence type="ECO:0000256" key="11">
    <source>
        <dbReference type="SAM" id="SignalP"/>
    </source>
</evidence>
<dbReference type="Pfam" id="PF25293">
    <property type="entry name" value="Beta-prop_EMC1_N"/>
    <property type="match status" value="1"/>
</dbReference>
<dbReference type="InterPro" id="IPR011678">
    <property type="entry name" value="EMC1_C"/>
</dbReference>
<organism evidence="14 15">
    <name type="scientific">Pholiota conissans</name>
    <dbReference type="NCBI Taxonomy" id="109636"/>
    <lineage>
        <taxon>Eukaryota</taxon>
        <taxon>Fungi</taxon>
        <taxon>Dikarya</taxon>
        <taxon>Basidiomycota</taxon>
        <taxon>Agaricomycotina</taxon>
        <taxon>Agaricomycetes</taxon>
        <taxon>Agaricomycetidae</taxon>
        <taxon>Agaricales</taxon>
        <taxon>Agaricineae</taxon>
        <taxon>Strophariaceae</taxon>
        <taxon>Pholiota</taxon>
    </lineage>
</organism>
<keyword evidence="15" id="KW-1185">Reference proteome</keyword>
<evidence type="ECO:0000256" key="10">
    <source>
        <dbReference type="ARBA" id="ARBA00023180"/>
    </source>
</evidence>
<evidence type="ECO:0000256" key="1">
    <source>
        <dbReference type="ARBA" id="ARBA00004115"/>
    </source>
</evidence>
<dbReference type="PANTHER" id="PTHR21573">
    <property type="entry name" value="ER MEMBRANE PROTEIN COMPLEX SUBUNIT 1"/>
    <property type="match status" value="1"/>
</dbReference>
<comment type="subunit">
    <text evidence="3">Component of the ER membrane protein complex (EMC).</text>
</comment>
<dbReference type="GO" id="GO:0072546">
    <property type="term" value="C:EMC complex"/>
    <property type="evidence" value="ECO:0007669"/>
    <property type="project" value="InterPro"/>
</dbReference>
<keyword evidence="10" id="KW-0325">Glycoprotein</keyword>
<dbReference type="InterPro" id="IPR026895">
    <property type="entry name" value="EMC1"/>
</dbReference>
<feature type="signal peptide" evidence="11">
    <location>
        <begin position="1"/>
        <end position="19"/>
    </location>
</feature>
<dbReference type="Proteomes" id="UP000807469">
    <property type="component" value="Unassembled WGS sequence"/>
</dbReference>
<dbReference type="InterPro" id="IPR015943">
    <property type="entry name" value="WD40/YVTN_repeat-like_dom_sf"/>
</dbReference>
<dbReference type="Pfam" id="PF07774">
    <property type="entry name" value="EMC1_C"/>
    <property type="match status" value="1"/>
</dbReference>
<evidence type="ECO:0000256" key="8">
    <source>
        <dbReference type="ARBA" id="ARBA00022989"/>
    </source>
</evidence>
<evidence type="ECO:0000256" key="6">
    <source>
        <dbReference type="ARBA" id="ARBA00022729"/>
    </source>
</evidence>
<proteinExistence type="inferred from homology"/>
<keyword evidence="9" id="KW-0472">Membrane</keyword>
<gene>
    <name evidence="14" type="ORF">BDN70DRAFT_899364</name>
</gene>
<feature type="domain" description="EMC1 first beta-propeller" evidence="13">
    <location>
        <begin position="19"/>
        <end position="267"/>
    </location>
</feature>
<evidence type="ECO:0000256" key="3">
    <source>
        <dbReference type="ARBA" id="ARBA00011276"/>
    </source>
</evidence>
<dbReference type="AlphaFoldDB" id="A0A9P6CVV9"/>